<dbReference type="Proteomes" id="UP001633002">
    <property type="component" value="Unassembled WGS sequence"/>
</dbReference>
<keyword evidence="6" id="KW-0863">Zinc-finger</keyword>
<comment type="similarity">
    <text evidence="3">Belongs to the NSE2 family.</text>
</comment>
<dbReference type="AlphaFoldDB" id="A0ABD3H5M6"/>
<comment type="subcellular location">
    <subcellularLocation>
        <location evidence="1">Nucleus</location>
    </subcellularLocation>
</comment>
<sequence>MQDWYERAMDQYHKKQKKSTTPSLSLSVSTDVPTPLKRAVKPAWIPFDAQFDAEALQQMLGAGSSQNTKRRRRPGIVQCLASSIRGEENVLSPEESALLARPCRPRRREPERIAGIIETFCKSGVELTDNHRDMDHGVSITESKYAAINTRCPLSGKLVTELEDPVRSVKCHHVYSQAYAKAYINQSMGISECAVSGCSEFLMESDLISAKTFIDSIQNLRENDVVSQLRLLLECTHVENE</sequence>
<evidence type="ECO:0000313" key="13">
    <source>
        <dbReference type="Proteomes" id="UP001633002"/>
    </source>
</evidence>
<dbReference type="GO" id="GO:0008270">
    <property type="term" value="F:zinc ion binding"/>
    <property type="evidence" value="ECO:0007669"/>
    <property type="project" value="UniProtKB-KW"/>
</dbReference>
<comment type="pathway">
    <text evidence="2">Protein modification; protein sumoylation.</text>
</comment>
<evidence type="ECO:0000256" key="2">
    <source>
        <dbReference type="ARBA" id="ARBA00004718"/>
    </source>
</evidence>
<dbReference type="InterPro" id="IPR004181">
    <property type="entry name" value="Znf_MIZ"/>
</dbReference>
<feature type="compositionally biased region" description="Basic and acidic residues" evidence="10">
    <location>
        <begin position="1"/>
        <end position="13"/>
    </location>
</feature>
<keyword evidence="9" id="KW-0539">Nucleus</keyword>
<name>A0ABD3H5M6_9MARC</name>
<dbReference type="EMBL" id="JBJQOH010000004">
    <property type="protein sequence ID" value="KAL3686820.1"/>
    <property type="molecule type" value="Genomic_DNA"/>
</dbReference>
<evidence type="ECO:0000256" key="7">
    <source>
        <dbReference type="ARBA" id="ARBA00022786"/>
    </source>
</evidence>
<feature type="region of interest" description="Disordered" evidence="10">
    <location>
        <begin position="1"/>
        <end position="30"/>
    </location>
</feature>
<dbReference type="Gene3D" id="3.30.40.10">
    <property type="entry name" value="Zinc/RING finger domain, C3HC4 (zinc finger)"/>
    <property type="match status" value="1"/>
</dbReference>
<dbReference type="InterPro" id="IPR013083">
    <property type="entry name" value="Znf_RING/FYVE/PHD"/>
</dbReference>
<evidence type="ECO:0000256" key="10">
    <source>
        <dbReference type="SAM" id="MobiDB-lite"/>
    </source>
</evidence>
<keyword evidence="4" id="KW-0808">Transferase</keyword>
<feature type="compositionally biased region" description="Low complexity" evidence="10">
    <location>
        <begin position="19"/>
        <end position="30"/>
    </location>
</feature>
<keyword evidence="5" id="KW-0479">Metal-binding</keyword>
<comment type="caution">
    <text evidence="12">The sequence shown here is derived from an EMBL/GenBank/DDBJ whole genome shotgun (WGS) entry which is preliminary data.</text>
</comment>
<dbReference type="CDD" id="cd16651">
    <property type="entry name" value="SPL-RING_NSE2"/>
    <property type="match status" value="1"/>
</dbReference>
<protein>
    <recommendedName>
        <fullName evidence="11">SP-RING-type domain-containing protein</fullName>
    </recommendedName>
</protein>
<evidence type="ECO:0000256" key="4">
    <source>
        <dbReference type="ARBA" id="ARBA00022679"/>
    </source>
</evidence>
<feature type="domain" description="SP-RING-type" evidence="11">
    <location>
        <begin position="146"/>
        <end position="199"/>
    </location>
</feature>
<dbReference type="PANTHER" id="PTHR21330:SF1">
    <property type="entry name" value="E3 SUMO-PROTEIN LIGASE NSE2"/>
    <property type="match status" value="1"/>
</dbReference>
<dbReference type="Pfam" id="PF11789">
    <property type="entry name" value="zf-Nse"/>
    <property type="match status" value="1"/>
</dbReference>
<evidence type="ECO:0000256" key="8">
    <source>
        <dbReference type="ARBA" id="ARBA00022833"/>
    </source>
</evidence>
<keyword evidence="7" id="KW-0833">Ubl conjugation pathway</keyword>
<reference evidence="12 13" key="1">
    <citation type="submission" date="2024-09" db="EMBL/GenBank/DDBJ databases">
        <title>Chromosome-scale assembly of Riccia sorocarpa.</title>
        <authorList>
            <person name="Paukszto L."/>
        </authorList>
    </citation>
    <scope>NUCLEOTIDE SEQUENCE [LARGE SCALE GENOMIC DNA]</scope>
    <source>
        <strain evidence="12">LP-2024</strain>
        <tissue evidence="12">Aerial parts of the thallus</tissue>
    </source>
</reference>
<evidence type="ECO:0000313" key="12">
    <source>
        <dbReference type="EMBL" id="KAL3686820.1"/>
    </source>
</evidence>
<accession>A0ABD3H5M6</accession>
<dbReference type="GO" id="GO:0016740">
    <property type="term" value="F:transferase activity"/>
    <property type="evidence" value="ECO:0007669"/>
    <property type="project" value="UniProtKB-KW"/>
</dbReference>
<evidence type="ECO:0000259" key="11">
    <source>
        <dbReference type="Pfam" id="PF11789"/>
    </source>
</evidence>
<gene>
    <name evidence="12" type="ORF">R1sor_013129</name>
</gene>
<evidence type="ECO:0000256" key="1">
    <source>
        <dbReference type="ARBA" id="ARBA00004123"/>
    </source>
</evidence>
<keyword evidence="8" id="KW-0862">Zinc</keyword>
<dbReference type="GO" id="GO:0016925">
    <property type="term" value="P:protein sumoylation"/>
    <property type="evidence" value="ECO:0007669"/>
    <property type="project" value="UniProtKB-ARBA"/>
</dbReference>
<dbReference type="PANTHER" id="PTHR21330">
    <property type="entry name" value="E3 SUMO-PROTEIN LIGASE NSE2"/>
    <property type="match status" value="1"/>
</dbReference>
<evidence type="ECO:0000256" key="9">
    <source>
        <dbReference type="ARBA" id="ARBA00023242"/>
    </source>
</evidence>
<evidence type="ECO:0000256" key="6">
    <source>
        <dbReference type="ARBA" id="ARBA00022771"/>
    </source>
</evidence>
<keyword evidence="13" id="KW-1185">Reference proteome</keyword>
<evidence type="ECO:0000256" key="5">
    <source>
        <dbReference type="ARBA" id="ARBA00022723"/>
    </source>
</evidence>
<evidence type="ECO:0000256" key="3">
    <source>
        <dbReference type="ARBA" id="ARBA00008212"/>
    </source>
</evidence>
<dbReference type="InterPro" id="IPR026846">
    <property type="entry name" value="Nse2(Mms21)"/>
</dbReference>
<dbReference type="GO" id="GO:0005634">
    <property type="term" value="C:nucleus"/>
    <property type="evidence" value="ECO:0007669"/>
    <property type="project" value="UniProtKB-SubCell"/>
</dbReference>
<proteinExistence type="inferred from homology"/>
<organism evidence="12 13">
    <name type="scientific">Riccia sorocarpa</name>
    <dbReference type="NCBI Taxonomy" id="122646"/>
    <lineage>
        <taxon>Eukaryota</taxon>
        <taxon>Viridiplantae</taxon>
        <taxon>Streptophyta</taxon>
        <taxon>Embryophyta</taxon>
        <taxon>Marchantiophyta</taxon>
        <taxon>Marchantiopsida</taxon>
        <taxon>Marchantiidae</taxon>
        <taxon>Marchantiales</taxon>
        <taxon>Ricciaceae</taxon>
        <taxon>Riccia</taxon>
    </lineage>
</organism>